<comment type="caution">
    <text evidence="2">The sequence shown here is derived from an EMBL/GenBank/DDBJ whole genome shotgun (WGS) entry which is preliminary data.</text>
</comment>
<feature type="signal peptide" evidence="1">
    <location>
        <begin position="1"/>
        <end position="29"/>
    </location>
</feature>
<dbReference type="Proteomes" id="UP000540989">
    <property type="component" value="Unassembled WGS sequence"/>
</dbReference>
<dbReference type="InterPro" id="IPR011043">
    <property type="entry name" value="Gal_Oxase/kelch_b-propeller"/>
</dbReference>
<evidence type="ECO:0000313" key="3">
    <source>
        <dbReference type="Proteomes" id="UP000540989"/>
    </source>
</evidence>
<keyword evidence="1" id="KW-0732">Signal</keyword>
<dbReference type="RefSeq" id="WP_184216048.1">
    <property type="nucleotide sequence ID" value="NZ_JACHIP010000002.1"/>
</dbReference>
<protein>
    <submittedName>
        <fullName evidence="2">N-acetylneuraminic acid mutarotase</fullName>
    </submittedName>
</protein>
<evidence type="ECO:0000256" key="1">
    <source>
        <dbReference type="SAM" id="SignalP"/>
    </source>
</evidence>
<dbReference type="AlphaFoldDB" id="A0A7W7ZD44"/>
<dbReference type="PANTHER" id="PTHR23244:SF471">
    <property type="entry name" value="GUANINE NUCLEOTIDE-BINDING PROTEIN SUBUNIT BETA 1-RELATED"/>
    <property type="match status" value="1"/>
</dbReference>
<evidence type="ECO:0000313" key="2">
    <source>
        <dbReference type="EMBL" id="MBB5057374.1"/>
    </source>
</evidence>
<organism evidence="2 3">
    <name type="scientific">Granulicella aggregans</name>
    <dbReference type="NCBI Taxonomy" id="474949"/>
    <lineage>
        <taxon>Bacteria</taxon>
        <taxon>Pseudomonadati</taxon>
        <taxon>Acidobacteriota</taxon>
        <taxon>Terriglobia</taxon>
        <taxon>Terriglobales</taxon>
        <taxon>Acidobacteriaceae</taxon>
        <taxon>Granulicella</taxon>
    </lineage>
</organism>
<dbReference type="Gene3D" id="2.120.10.80">
    <property type="entry name" value="Kelch-type beta propeller"/>
    <property type="match status" value="1"/>
</dbReference>
<dbReference type="SUPFAM" id="SSF50965">
    <property type="entry name" value="Galactose oxidase, central domain"/>
    <property type="match status" value="1"/>
</dbReference>
<dbReference type="PANTHER" id="PTHR23244">
    <property type="entry name" value="KELCH REPEAT DOMAIN"/>
    <property type="match status" value="1"/>
</dbReference>
<dbReference type="InterPro" id="IPR015915">
    <property type="entry name" value="Kelch-typ_b-propeller"/>
</dbReference>
<accession>A0A7W7ZD44</accession>
<proteinExistence type="predicted"/>
<dbReference type="EMBL" id="JACHIP010000002">
    <property type="protein sequence ID" value="MBB5057374.1"/>
    <property type="molecule type" value="Genomic_DNA"/>
</dbReference>
<keyword evidence="3" id="KW-1185">Reference proteome</keyword>
<gene>
    <name evidence="2" type="ORF">HDF16_002059</name>
</gene>
<feature type="chain" id="PRO_5031300276" evidence="1">
    <location>
        <begin position="30"/>
        <end position="338"/>
    </location>
</feature>
<sequence length="338" mass="36910">MSAIKPTARVILHACGALLALALPQTSRAAEPAANTIQPRQFAAVAHNSEDNQFLLFGGTYGTTRFSDTWLLGSSGWQLQHPSTHPEERVSAALAFDSIRDEYVLFGGRVKKSAAATCNAGAVPTGLATELFCKDTWVYKKNNWTRMSPATMPPRRELHAMAFDAASGQVVMFGGVGYTSSAPLGDTWVWNGSNWKQIVTAHKPPARFLHSMAYDPVNQKVVMFGGDGGVKILNDTWLWNGSDWLPAPKQITPPDFYTAAGMAYSSTLRKMVLFSGHTWNGARSGTPSYNSWTWDGNQWKKLPLTSFELITNFSKLTASQASKAILASGTPSMLWLSR</sequence>
<name>A0A7W7ZD44_9BACT</name>
<reference evidence="2 3" key="1">
    <citation type="submission" date="2020-08" db="EMBL/GenBank/DDBJ databases">
        <title>Genomic Encyclopedia of Type Strains, Phase IV (KMG-V): Genome sequencing to study the core and pangenomes of soil and plant-associated prokaryotes.</title>
        <authorList>
            <person name="Whitman W."/>
        </authorList>
    </citation>
    <scope>NUCLEOTIDE SEQUENCE [LARGE SCALE GENOMIC DNA]</scope>
    <source>
        <strain evidence="2 3">M8UP14</strain>
    </source>
</reference>